<dbReference type="EMBL" id="CP006850">
    <property type="protein sequence ID" value="AHH18372.1"/>
    <property type="molecule type" value="Genomic_DNA"/>
</dbReference>
<evidence type="ECO:0000259" key="8">
    <source>
        <dbReference type="Pfam" id="PF02771"/>
    </source>
</evidence>
<dbReference type="InterPro" id="IPR009100">
    <property type="entry name" value="AcylCoA_DH/oxidase_NM_dom_sf"/>
</dbReference>
<dbReference type="AlphaFoldDB" id="W5TGQ2"/>
<dbReference type="KEGG" id="nno:NONO_c35850"/>
<sequence length="400" mass="42310">MKTDMAQELLESNGPVAAHAAVADAAPELRGLADPVDKGECAPQRVYDVLRASGLSAALLPAERGGMGLDFAEYTSVLCALGKENGSAALGFNMHNVALGSLFEADPDDLGEPGLAFREWVIGEVLDRGALFASAVSEPATGAKLQGIATVYRRVGDRVVLDGHKSFVSLAGVADYYVVSARPADGDDFEVSHFVVAASDPGVSFSEQWNGIALRGTSTAQLTMLETEIPSDRLFLGVEGMSLFKTIREPHWMAAGYLGAYLGLATAIVEITGAHIGADRARRTDSAAIQQLGAMVVSLEATRALVRSAAEAVVARRSDTSTNTLVYSAKHHLGQTAQNLAATAVRLIGSAAMAADKPMQRLVREVQFCSIMPAKPHHCLDYVGKASLGENMLDVRNQNW</sequence>
<dbReference type="PANTHER" id="PTHR43884">
    <property type="entry name" value="ACYL-COA DEHYDROGENASE"/>
    <property type="match status" value="1"/>
</dbReference>
<feature type="domain" description="Acyl-CoA dehydrogenase/oxidase N-terminal" evidence="8">
    <location>
        <begin position="27"/>
        <end position="99"/>
    </location>
</feature>
<dbReference type="SUPFAM" id="SSF56645">
    <property type="entry name" value="Acyl-CoA dehydrogenase NM domain-like"/>
    <property type="match status" value="1"/>
</dbReference>
<protein>
    <submittedName>
        <fullName evidence="9">Acyl-CoA dehydrogenase</fullName>
    </submittedName>
</protein>
<name>W5TGQ2_9NOCA</name>
<dbReference type="Pfam" id="PF02770">
    <property type="entry name" value="Acyl-CoA_dh_M"/>
    <property type="match status" value="1"/>
</dbReference>
<gene>
    <name evidence="9" type="ORF">NONO_c35850</name>
</gene>
<dbReference type="InterPro" id="IPR013786">
    <property type="entry name" value="AcylCoA_DH/ox_N"/>
</dbReference>
<dbReference type="PATRIC" id="fig|1415166.3.peg.3678"/>
<keyword evidence="5" id="KW-0560">Oxidoreductase</keyword>
<feature type="domain" description="Acyl-CoA dehydrogenase/oxidase C-terminal" evidence="6">
    <location>
        <begin position="259"/>
        <end position="372"/>
    </location>
</feature>
<evidence type="ECO:0000256" key="1">
    <source>
        <dbReference type="ARBA" id="ARBA00001974"/>
    </source>
</evidence>
<dbReference type="InterPro" id="IPR006091">
    <property type="entry name" value="Acyl-CoA_Oxase/DH_mid-dom"/>
</dbReference>
<organism evidence="9 10">
    <name type="scientific">Nocardia nova SH22a</name>
    <dbReference type="NCBI Taxonomy" id="1415166"/>
    <lineage>
        <taxon>Bacteria</taxon>
        <taxon>Bacillati</taxon>
        <taxon>Actinomycetota</taxon>
        <taxon>Actinomycetes</taxon>
        <taxon>Mycobacteriales</taxon>
        <taxon>Nocardiaceae</taxon>
        <taxon>Nocardia</taxon>
    </lineage>
</organism>
<evidence type="ECO:0000313" key="9">
    <source>
        <dbReference type="EMBL" id="AHH18372.1"/>
    </source>
</evidence>
<dbReference type="InterPro" id="IPR037069">
    <property type="entry name" value="AcylCoA_DH/ox_N_sf"/>
</dbReference>
<dbReference type="HOGENOM" id="CLU_018204_3_2_11"/>
<dbReference type="GO" id="GO:0003995">
    <property type="term" value="F:acyl-CoA dehydrogenase activity"/>
    <property type="evidence" value="ECO:0007669"/>
    <property type="project" value="TreeGrafter"/>
</dbReference>
<keyword evidence="10" id="KW-1185">Reference proteome</keyword>
<keyword evidence="3 5" id="KW-0285">Flavoprotein</keyword>
<comment type="cofactor">
    <cofactor evidence="1 5">
        <name>FAD</name>
        <dbReference type="ChEBI" id="CHEBI:57692"/>
    </cofactor>
</comment>
<dbReference type="Proteomes" id="UP000019150">
    <property type="component" value="Chromosome"/>
</dbReference>
<evidence type="ECO:0000259" key="7">
    <source>
        <dbReference type="Pfam" id="PF02770"/>
    </source>
</evidence>
<dbReference type="Pfam" id="PF02771">
    <property type="entry name" value="Acyl-CoA_dh_N"/>
    <property type="match status" value="1"/>
</dbReference>
<dbReference type="GO" id="GO:0050660">
    <property type="term" value="F:flavin adenine dinucleotide binding"/>
    <property type="evidence" value="ECO:0007669"/>
    <property type="project" value="InterPro"/>
</dbReference>
<evidence type="ECO:0000256" key="2">
    <source>
        <dbReference type="ARBA" id="ARBA00009347"/>
    </source>
</evidence>
<dbReference type="PANTHER" id="PTHR43884:SF12">
    <property type="entry name" value="ISOVALERYL-COA DEHYDROGENASE, MITOCHONDRIAL-RELATED"/>
    <property type="match status" value="1"/>
</dbReference>
<dbReference type="InterPro" id="IPR046373">
    <property type="entry name" value="Acyl-CoA_Oxase/DH_mid-dom_sf"/>
</dbReference>
<dbReference type="Pfam" id="PF00441">
    <property type="entry name" value="Acyl-CoA_dh_1"/>
    <property type="match status" value="1"/>
</dbReference>
<dbReference type="eggNOG" id="COG1960">
    <property type="taxonomic scope" value="Bacteria"/>
</dbReference>
<dbReference type="STRING" id="1415166.NONO_c35850"/>
<dbReference type="InterPro" id="IPR036250">
    <property type="entry name" value="AcylCo_DH-like_C"/>
</dbReference>
<comment type="similarity">
    <text evidence="2 5">Belongs to the acyl-CoA dehydrogenase family.</text>
</comment>
<evidence type="ECO:0000256" key="5">
    <source>
        <dbReference type="RuleBase" id="RU362125"/>
    </source>
</evidence>
<feature type="domain" description="Acyl-CoA oxidase/dehydrogenase middle" evidence="7">
    <location>
        <begin position="134"/>
        <end position="224"/>
    </location>
</feature>
<dbReference type="Gene3D" id="1.20.140.10">
    <property type="entry name" value="Butyryl-CoA Dehydrogenase, subunit A, domain 3"/>
    <property type="match status" value="1"/>
</dbReference>
<dbReference type="SUPFAM" id="SSF47203">
    <property type="entry name" value="Acyl-CoA dehydrogenase C-terminal domain-like"/>
    <property type="match status" value="1"/>
</dbReference>
<evidence type="ECO:0000259" key="6">
    <source>
        <dbReference type="Pfam" id="PF00441"/>
    </source>
</evidence>
<reference evidence="9 10" key="1">
    <citation type="journal article" date="2014" name="Appl. Environ. Microbiol.">
        <title>Insights into the Microbial Degradation of Rubber and Gutta-Percha by Analysis of the Complete Genome of Nocardia nova SH22a.</title>
        <authorList>
            <person name="Luo Q."/>
            <person name="Hiessl S."/>
            <person name="Poehlein A."/>
            <person name="Daniel R."/>
            <person name="Steinbuchel A."/>
        </authorList>
    </citation>
    <scope>NUCLEOTIDE SEQUENCE [LARGE SCALE GENOMIC DNA]</scope>
    <source>
        <strain evidence="9">SH22a</strain>
    </source>
</reference>
<dbReference type="Gene3D" id="2.40.110.10">
    <property type="entry name" value="Butyryl-CoA Dehydrogenase, subunit A, domain 2"/>
    <property type="match status" value="1"/>
</dbReference>
<dbReference type="Gene3D" id="1.10.540.10">
    <property type="entry name" value="Acyl-CoA dehydrogenase/oxidase, N-terminal domain"/>
    <property type="match status" value="1"/>
</dbReference>
<dbReference type="PIRSF" id="PIRSF016578">
    <property type="entry name" value="HsaA"/>
    <property type="match status" value="1"/>
</dbReference>
<accession>W5TGQ2</accession>
<proteinExistence type="inferred from homology"/>
<keyword evidence="4 5" id="KW-0274">FAD</keyword>
<evidence type="ECO:0000313" key="10">
    <source>
        <dbReference type="Proteomes" id="UP000019150"/>
    </source>
</evidence>
<evidence type="ECO:0000256" key="4">
    <source>
        <dbReference type="ARBA" id="ARBA00022827"/>
    </source>
</evidence>
<evidence type="ECO:0000256" key="3">
    <source>
        <dbReference type="ARBA" id="ARBA00022630"/>
    </source>
</evidence>
<dbReference type="InterPro" id="IPR009075">
    <property type="entry name" value="AcylCo_DH/oxidase_C"/>
</dbReference>